<evidence type="ECO:0000256" key="14">
    <source>
        <dbReference type="ARBA" id="ARBA00071291"/>
    </source>
</evidence>
<feature type="region of interest" description="Disordered" evidence="16">
    <location>
        <begin position="886"/>
        <end position="1012"/>
    </location>
</feature>
<dbReference type="GO" id="GO:0000976">
    <property type="term" value="F:transcription cis-regulatory region binding"/>
    <property type="evidence" value="ECO:0007669"/>
    <property type="project" value="TreeGrafter"/>
</dbReference>
<feature type="compositionally biased region" description="Low complexity" evidence="16">
    <location>
        <begin position="1123"/>
        <end position="1139"/>
    </location>
</feature>
<dbReference type="FunFam" id="1.10.150.60:FF:000003">
    <property type="entry name" value="AT-rich interactive domain-containing protein 4B"/>
    <property type="match status" value="1"/>
</dbReference>
<feature type="compositionally biased region" description="Low complexity" evidence="16">
    <location>
        <begin position="774"/>
        <end position="789"/>
    </location>
</feature>
<feature type="compositionally biased region" description="Polar residues" evidence="16">
    <location>
        <begin position="1209"/>
        <end position="1220"/>
    </location>
</feature>
<dbReference type="FunFam" id="2.30.30.140:FF:000012">
    <property type="entry name" value="AT-rich interactive domain-containing protein 4A"/>
    <property type="match status" value="1"/>
</dbReference>
<sequence>MKAANEPAYLTVGTEVSAKYRGAFCEAKIKTVKRMVKVKVMVKGDTTSQVVQDDQVKGPLRVGSTVEVKSAEGICSEATINKLTDASWYTVVFDDGDEKTLRRTSLCLKGERHFAESETLDQLPLTNPEHFGTPVIGKKGNRGGRRSSQAHADDDKESSSSEDDNEDRRRLNDDLMGKVASVQTGTERTSWYLALVISPSCNDDLTVKKDQCLVRSFADSKFHTVARKEIHEVNMDSISKAEFSPRKGLDGAVHFLKTKVVPDSWKMDMSEILESSGSDEEDTEGKESDDDDDEEEEEEKEEEEKEDDEADPEERDHFLQQLYKFMEDRGTPINKPPVLGYKDLNLFKLFRLVYHQGGCDKIESGSVWKQIYIDLGIPVLNSAASYNVKTAYRKYLYGFEEYCRSACIVFRTIHHSEDPPASQSQTEEKAAQIPEVKECQGPTPSVKTESAAAMEDKPAQEEAESGSESDKDVSSPRGRRRCTVTPVKAEVKEPSKLEKIKEKEEQSGVGETSGEETGGPRDGSRSDGGATPGNRRSRRLEESEEELEDEEDSERRVGERGEDEDSEDSVTGTKVKVKYGRGKTQKIYEANIKKAENDDGGDVLYLVHYYGWNVRYDEWVKADRIIWPVDKGGTKKKQKKKVKNKEEGEKEDDKQGKLCGLKRGRPLLRTTSASANRSVSKTPSSEGRSSSKSKSDVLALPNGEGTPRRRTRTTSGMYDSDRDSTSNESGNSSEDSESEDSPEKKPAWAERTDPATARKQEEEEDRRVERGRAEAAAAAAAQVAAQDQPPSSPQEKEQQEDTLPERREPEKEEDPPTPKSPRSKAARRSNVREPERNPNNDTGSETPTKTTITTPNNTETESSPCPRTLNRQDEPMVVLHCLSAEHIPSIPDLPTMDSDTDSATEEEICREERGVAKRKATEQRTPDKKVRLDRMEETTKMASPARRPADSPARRPADSPARRPADSPARRPGKTEMPALTPEVQCQGLGEGGGAGGRPRSEQLASGVEEEVMPQIGPEALVCHEVDLDDLDEKDKTLAEDLLMMMSQGKVHAPPLSNASSHQTHNNPPLSSGGAAPPRVFSPTSAPSPDESHSTKSESDVPIEVDSVAGESQEGLGDNESANSNCFEASTSSSNSSMSLQERDTKDRGQKRLMDCHMSSSAKKQKRNQKRPSTTSKIDKNGAGHSSDSEDLAVMDTSSKLTPVKHSMSKGTQKLVSPNSKELEKYKHKDKQSSFPSPRTYKWTFQLNELDSMTSAERISFLQDKLQDIRKYYMSLKSEVASIDRRRKRLKKKEREVSHTTASTSSGSSDTGMSPSSASPTQNTVAVECR</sequence>
<keyword evidence="6" id="KW-0156">Chromatin regulator</keyword>
<dbReference type="InterPro" id="IPR001606">
    <property type="entry name" value="ARID_dom"/>
</dbReference>
<keyword evidence="8" id="KW-0805">Transcription regulation</keyword>
<gene>
    <name evidence="18" type="primary">ARID4A</name>
    <name evidence="18" type="synonym">arid4a</name>
</gene>
<feature type="compositionally biased region" description="Acidic residues" evidence="16">
    <location>
        <begin position="277"/>
        <end position="313"/>
    </location>
</feature>
<feature type="region of interest" description="Disordered" evidence="16">
    <location>
        <begin position="417"/>
        <end position="577"/>
    </location>
</feature>
<name>A0A8C7DQT9_ONCKI</name>
<proteinExistence type="predicted"/>
<feature type="domain" description="ARID" evidence="17">
    <location>
        <begin position="312"/>
        <end position="404"/>
    </location>
</feature>
<feature type="compositionally biased region" description="Basic residues" evidence="16">
    <location>
        <begin position="634"/>
        <end position="643"/>
    </location>
</feature>
<organism evidence="18 19">
    <name type="scientific">Oncorhynchus kisutch</name>
    <name type="common">Coho salmon</name>
    <name type="synonym">Salmo kisutch</name>
    <dbReference type="NCBI Taxonomy" id="8019"/>
    <lineage>
        <taxon>Eukaryota</taxon>
        <taxon>Metazoa</taxon>
        <taxon>Chordata</taxon>
        <taxon>Craniata</taxon>
        <taxon>Vertebrata</taxon>
        <taxon>Euteleostomi</taxon>
        <taxon>Actinopterygii</taxon>
        <taxon>Neopterygii</taxon>
        <taxon>Teleostei</taxon>
        <taxon>Protacanthopterygii</taxon>
        <taxon>Salmoniformes</taxon>
        <taxon>Salmonidae</taxon>
        <taxon>Salmoninae</taxon>
        <taxon>Oncorhynchus</taxon>
    </lineage>
</organism>
<keyword evidence="7" id="KW-0744">Spermatogenesis</keyword>
<feature type="compositionally biased region" description="Basic and acidic residues" evidence="16">
    <location>
        <begin position="794"/>
        <end position="816"/>
    </location>
</feature>
<feature type="compositionally biased region" description="Low complexity" evidence="16">
    <location>
        <begin position="1299"/>
        <end position="1320"/>
    </location>
</feature>
<keyword evidence="5" id="KW-0832">Ubl conjugation</keyword>
<feature type="compositionally biased region" description="Basic and acidic residues" evidence="16">
    <location>
        <begin position="489"/>
        <end position="506"/>
    </location>
</feature>
<dbReference type="CDD" id="cd20459">
    <property type="entry name" value="Tudor_ARID4A_rpt1"/>
    <property type="match status" value="1"/>
</dbReference>
<dbReference type="SMART" id="SM00333">
    <property type="entry name" value="TUDOR"/>
    <property type="match status" value="1"/>
</dbReference>
<dbReference type="Pfam" id="PF01388">
    <property type="entry name" value="ARID"/>
    <property type="match status" value="1"/>
</dbReference>
<dbReference type="Proteomes" id="UP000694557">
    <property type="component" value="Unassembled WGS sequence"/>
</dbReference>
<evidence type="ECO:0000256" key="5">
    <source>
        <dbReference type="ARBA" id="ARBA00022843"/>
    </source>
</evidence>
<dbReference type="InterPro" id="IPR002999">
    <property type="entry name" value="Tudor"/>
</dbReference>
<dbReference type="FunFam" id="2.30.30.140:FF:000050">
    <property type="entry name" value="AT-rich interactive domain 4A (RBP1-like)"/>
    <property type="match status" value="1"/>
</dbReference>
<evidence type="ECO:0000256" key="4">
    <source>
        <dbReference type="ARBA" id="ARBA00022782"/>
    </source>
</evidence>
<feature type="region of interest" description="Disordered" evidence="16">
    <location>
        <begin position="1039"/>
        <end position="1238"/>
    </location>
</feature>
<keyword evidence="19" id="KW-1185">Reference proteome</keyword>
<comment type="subunit">
    <text evidence="13">Identified in mSin3A corepressor complexes together with SIN3A, SIN3B, RBBP4, RBBP7, SAP30, BRMS1, HDAC1 and HDAC2. Interacts with BRMS1. Interacts with RB1. Interacts with ARID4B. Interacts with AR.</text>
</comment>
<feature type="compositionally biased region" description="Basic and acidic residues" evidence="16">
    <location>
        <begin position="1090"/>
        <end position="1099"/>
    </location>
</feature>
<dbReference type="GO" id="GO:0006357">
    <property type="term" value="P:regulation of transcription by RNA polymerase II"/>
    <property type="evidence" value="ECO:0007669"/>
    <property type="project" value="TreeGrafter"/>
</dbReference>
<accession>A0A8C7DQT9</accession>
<evidence type="ECO:0000259" key="17">
    <source>
        <dbReference type="PROSITE" id="PS51011"/>
    </source>
</evidence>
<dbReference type="GO" id="GO:0030154">
    <property type="term" value="P:cell differentiation"/>
    <property type="evidence" value="ECO:0007669"/>
    <property type="project" value="UniProtKB-KW"/>
</dbReference>
<dbReference type="CDD" id="cd20390">
    <property type="entry name" value="Tudor_ARID4_rpt2"/>
    <property type="match status" value="1"/>
</dbReference>
<evidence type="ECO:0000256" key="9">
    <source>
        <dbReference type="ARBA" id="ARBA00023125"/>
    </source>
</evidence>
<dbReference type="GeneTree" id="ENSGT00940000156159"/>
<feature type="compositionally biased region" description="Acidic residues" evidence="16">
    <location>
        <begin position="898"/>
        <end position="909"/>
    </location>
</feature>
<feature type="compositionally biased region" description="Acidic residues" evidence="16">
    <location>
        <begin position="542"/>
        <end position="552"/>
    </location>
</feature>
<dbReference type="SMART" id="SM01014">
    <property type="entry name" value="ARID"/>
    <property type="match status" value="1"/>
</dbReference>
<feature type="compositionally biased region" description="Low complexity" evidence="16">
    <location>
        <begin position="680"/>
        <end position="692"/>
    </location>
</feature>
<evidence type="ECO:0000256" key="13">
    <source>
        <dbReference type="ARBA" id="ARBA00065960"/>
    </source>
</evidence>
<evidence type="ECO:0000256" key="11">
    <source>
        <dbReference type="ARBA" id="ARBA00023242"/>
    </source>
</evidence>
<reference evidence="18" key="2">
    <citation type="submission" date="2025-09" db="UniProtKB">
        <authorList>
            <consortium name="Ensembl"/>
        </authorList>
    </citation>
    <scope>IDENTIFICATION</scope>
</reference>
<feature type="region of interest" description="Disordered" evidence="16">
    <location>
        <begin position="119"/>
        <end position="172"/>
    </location>
</feature>
<dbReference type="PANTHER" id="PTHR13964:SF26">
    <property type="entry name" value="AT-RICH INTERACTIVE DOMAIN-CONTAINING PROTEIN 4A"/>
    <property type="match status" value="1"/>
</dbReference>
<dbReference type="GO" id="GO:0005634">
    <property type="term" value="C:nucleus"/>
    <property type="evidence" value="ECO:0007669"/>
    <property type="project" value="UniProtKB-SubCell"/>
</dbReference>
<feature type="compositionally biased region" description="Basic and acidic residues" evidence="16">
    <location>
        <begin position="741"/>
        <end position="773"/>
    </location>
</feature>
<dbReference type="InterPro" id="IPR051232">
    <property type="entry name" value="ARID/SWI1_ChromRemod"/>
</dbReference>
<dbReference type="Pfam" id="PF08169">
    <property type="entry name" value="RBB1NT"/>
    <property type="match status" value="1"/>
</dbReference>
<keyword evidence="10" id="KW-0804">Transcription</keyword>
<reference evidence="18" key="1">
    <citation type="submission" date="2025-08" db="UniProtKB">
        <authorList>
            <consortium name="Ensembl"/>
        </authorList>
    </citation>
    <scope>IDENTIFICATION</scope>
</reference>
<dbReference type="PROSITE" id="PS51011">
    <property type="entry name" value="ARID"/>
    <property type="match status" value="1"/>
</dbReference>
<feature type="compositionally biased region" description="Basic and acidic residues" evidence="16">
    <location>
        <begin position="910"/>
        <end position="939"/>
    </location>
</feature>
<dbReference type="FunFam" id="2.30.30.140:FF:000009">
    <property type="entry name" value="AT-rich interactive domain-containing protein 4B"/>
    <property type="match status" value="1"/>
</dbReference>
<keyword evidence="3" id="KW-0597">Phosphoprotein</keyword>
<dbReference type="InterPro" id="IPR016197">
    <property type="entry name" value="Chromo-like_dom_sf"/>
</dbReference>
<dbReference type="SUPFAM" id="SSF63748">
    <property type="entry name" value="Tudor/PWWP/MBT"/>
    <property type="match status" value="1"/>
</dbReference>
<dbReference type="InterPro" id="IPR012603">
    <property type="entry name" value="ARID4A/B_PWWP"/>
</dbReference>
<evidence type="ECO:0000256" key="7">
    <source>
        <dbReference type="ARBA" id="ARBA00022871"/>
    </source>
</evidence>
<protein>
    <recommendedName>
        <fullName evidence="14">AT-rich interactive domain-containing protein 4A</fullName>
    </recommendedName>
    <alternativeName>
        <fullName evidence="15">Retinoblastoma-binding protein 1</fullName>
    </alternativeName>
</protein>
<evidence type="ECO:0000313" key="19">
    <source>
        <dbReference type="Proteomes" id="UP000694557"/>
    </source>
</evidence>
<feature type="region of interest" description="Disordered" evidence="16">
    <location>
        <begin position="1283"/>
        <end position="1330"/>
    </location>
</feature>
<evidence type="ECO:0000256" key="10">
    <source>
        <dbReference type="ARBA" id="ARBA00023163"/>
    </source>
</evidence>
<evidence type="ECO:0000256" key="3">
    <source>
        <dbReference type="ARBA" id="ARBA00022553"/>
    </source>
</evidence>
<comment type="function">
    <text evidence="12">DNA-binding protein which modulates activity of several transcription factors including RB1 (retinoblastoma-associated protein) and AR (androgen receptor). May function as part of an mSin3A repressor complex. Has no intrinsic transcriptional activity. Plays a role in the regulation of epigenetic modifications at the PWS/AS imprinting center near the SNRPN promoter, where it might function as part of a complex with RB1 and ARID4B. Involved in spermatogenesis, together with ARID4B, where it acts as a transcriptional coactivator for AR and enhances expression of genes required for sperm maturation. Regulates expression of the tight junction protein CLDN3 in the testis, which is important for integrity of the blood-testis barrier. Plays a role in myeloid homeostasis where it regulates the histone methylation state of bone marrow cells and expression of various genes involved in hematopoiesis. May function as a leukemia suppressor.</text>
</comment>
<keyword evidence="2" id="KW-1017">Isopeptide bond</keyword>
<dbReference type="PANTHER" id="PTHR13964">
    <property type="entry name" value="RBP-RELATED"/>
    <property type="match status" value="1"/>
</dbReference>
<feature type="region of interest" description="Disordered" evidence="16">
    <location>
        <begin position="630"/>
        <end position="872"/>
    </location>
</feature>
<feature type="compositionally biased region" description="Polar residues" evidence="16">
    <location>
        <begin position="1321"/>
        <end position="1330"/>
    </location>
</feature>
<dbReference type="GO" id="GO:0007283">
    <property type="term" value="P:spermatogenesis"/>
    <property type="evidence" value="ECO:0007669"/>
    <property type="project" value="UniProtKB-KW"/>
</dbReference>
<evidence type="ECO:0000256" key="8">
    <source>
        <dbReference type="ARBA" id="ARBA00023015"/>
    </source>
</evidence>
<dbReference type="InterPro" id="IPR047472">
    <property type="entry name" value="Tudor_ARID4A_rpt1"/>
</dbReference>
<dbReference type="Pfam" id="PF11717">
    <property type="entry name" value="Tudor-knot"/>
    <property type="match status" value="1"/>
</dbReference>
<dbReference type="InterPro" id="IPR036431">
    <property type="entry name" value="ARID_dom_sf"/>
</dbReference>
<dbReference type="Gene3D" id="1.10.150.60">
    <property type="entry name" value="ARID DNA-binding domain"/>
    <property type="match status" value="1"/>
</dbReference>
<feature type="region of interest" description="Disordered" evidence="16">
    <location>
        <begin position="273"/>
        <end position="314"/>
    </location>
</feature>
<evidence type="ECO:0000256" key="6">
    <source>
        <dbReference type="ARBA" id="ARBA00022853"/>
    </source>
</evidence>
<feature type="compositionally biased region" description="Low complexity" evidence="16">
    <location>
        <begin position="842"/>
        <end position="864"/>
    </location>
</feature>
<evidence type="ECO:0000256" key="2">
    <source>
        <dbReference type="ARBA" id="ARBA00022499"/>
    </source>
</evidence>
<dbReference type="SUPFAM" id="SSF54160">
    <property type="entry name" value="Chromo domain-like"/>
    <property type="match status" value="1"/>
</dbReference>
<comment type="subcellular location">
    <subcellularLocation>
        <location evidence="1">Nucleus</location>
    </subcellularLocation>
</comment>
<feature type="compositionally biased region" description="Basic and acidic residues" evidence="16">
    <location>
        <begin position="644"/>
        <end position="656"/>
    </location>
</feature>
<keyword evidence="4" id="KW-0221">Differentiation</keyword>
<feature type="compositionally biased region" description="Basic and acidic residues" evidence="16">
    <location>
        <begin position="1141"/>
        <end position="1155"/>
    </location>
</feature>
<keyword evidence="11" id="KW-0539">Nucleus</keyword>
<keyword evidence="9" id="KW-0238">DNA-binding</keyword>
<evidence type="ECO:0000313" key="18">
    <source>
        <dbReference type="Ensembl" id="ENSOKIP00005017583.1"/>
    </source>
</evidence>
<evidence type="ECO:0000256" key="12">
    <source>
        <dbReference type="ARBA" id="ARBA00054828"/>
    </source>
</evidence>
<dbReference type="SUPFAM" id="SSF46774">
    <property type="entry name" value="ARID-like"/>
    <property type="match status" value="1"/>
</dbReference>
<feature type="compositionally biased region" description="Polar residues" evidence="16">
    <location>
        <begin position="669"/>
        <end position="679"/>
    </location>
</feature>
<dbReference type="Gene3D" id="2.30.30.140">
    <property type="match status" value="3"/>
</dbReference>
<dbReference type="InterPro" id="IPR047473">
    <property type="entry name" value="CBD_RBP1-like"/>
</dbReference>
<evidence type="ECO:0000256" key="16">
    <source>
        <dbReference type="SAM" id="MobiDB-lite"/>
    </source>
</evidence>
<feature type="compositionally biased region" description="Polar residues" evidence="16">
    <location>
        <begin position="1057"/>
        <end position="1070"/>
    </location>
</feature>
<feature type="compositionally biased region" description="Basic and acidic residues" evidence="16">
    <location>
        <begin position="947"/>
        <end position="969"/>
    </location>
</feature>
<dbReference type="CDD" id="cd18641">
    <property type="entry name" value="CBD_RBP1_like"/>
    <property type="match status" value="1"/>
</dbReference>
<dbReference type="InterPro" id="IPR025995">
    <property type="entry name" value="Tudor-knot"/>
</dbReference>
<evidence type="ECO:0000256" key="15">
    <source>
        <dbReference type="ARBA" id="ARBA00080584"/>
    </source>
</evidence>
<dbReference type="Ensembl" id="ENSOKIT00005018713.1">
    <property type="protein sequence ID" value="ENSOKIP00005017583.1"/>
    <property type="gene ID" value="ENSOKIG00005007553.1"/>
</dbReference>
<dbReference type="GO" id="GO:0006325">
    <property type="term" value="P:chromatin organization"/>
    <property type="evidence" value="ECO:0007669"/>
    <property type="project" value="UniProtKB-KW"/>
</dbReference>
<feature type="compositionally biased region" description="Basic and acidic residues" evidence="16">
    <location>
        <begin position="426"/>
        <end position="438"/>
    </location>
</feature>
<evidence type="ECO:0000256" key="1">
    <source>
        <dbReference type="ARBA" id="ARBA00004123"/>
    </source>
</evidence>
<dbReference type="SMART" id="SM00501">
    <property type="entry name" value="BRIGHT"/>
    <property type="match status" value="1"/>
</dbReference>